<keyword evidence="2" id="KW-0560">Oxidoreductase</keyword>
<evidence type="ECO:0000313" key="4">
    <source>
        <dbReference type="EMBL" id="KAF1018766.1"/>
    </source>
</evidence>
<proteinExistence type="inferred from homology"/>
<feature type="domain" description="Aldehyde dehydrogenase" evidence="3">
    <location>
        <begin position="4"/>
        <end position="140"/>
    </location>
</feature>
<dbReference type="PANTHER" id="PTHR43353:SF5">
    <property type="entry name" value="SUCCINATE-SEMIALDEHYDE DEHYDROGENASE, MITOCHONDRIAL"/>
    <property type="match status" value="1"/>
</dbReference>
<dbReference type="Proteomes" id="UP000490535">
    <property type="component" value="Unassembled WGS sequence"/>
</dbReference>
<dbReference type="SUPFAM" id="SSF53720">
    <property type="entry name" value="ALDH-like"/>
    <property type="match status" value="1"/>
</dbReference>
<dbReference type="InterPro" id="IPR015590">
    <property type="entry name" value="Aldehyde_DH_dom"/>
</dbReference>
<dbReference type="GO" id="GO:0004777">
    <property type="term" value="F:succinate-semialdehyde dehydrogenase (NAD+) activity"/>
    <property type="evidence" value="ECO:0007669"/>
    <property type="project" value="TreeGrafter"/>
</dbReference>
<comment type="similarity">
    <text evidence="1">Belongs to the aldehyde dehydrogenase family.</text>
</comment>
<dbReference type="GO" id="GO:0005829">
    <property type="term" value="C:cytosol"/>
    <property type="evidence" value="ECO:0007669"/>
    <property type="project" value="TreeGrafter"/>
</dbReference>
<dbReference type="GO" id="GO:0009450">
    <property type="term" value="P:gamma-aminobutyric acid catabolic process"/>
    <property type="evidence" value="ECO:0007669"/>
    <property type="project" value="TreeGrafter"/>
</dbReference>
<gene>
    <name evidence="4" type="primary">aldA_2</name>
    <name evidence="4" type="ORF">GAK29_04124</name>
</gene>
<organism evidence="4 5">
    <name type="scientific">Acinetobacter bereziniae</name>
    <name type="common">Acinetobacter genomosp. 10</name>
    <dbReference type="NCBI Taxonomy" id="106648"/>
    <lineage>
        <taxon>Bacteria</taxon>
        <taxon>Pseudomonadati</taxon>
        <taxon>Pseudomonadota</taxon>
        <taxon>Gammaproteobacteria</taxon>
        <taxon>Moraxellales</taxon>
        <taxon>Moraxellaceae</taxon>
        <taxon>Acinetobacter</taxon>
    </lineage>
</organism>
<dbReference type="Gene3D" id="3.40.605.10">
    <property type="entry name" value="Aldehyde Dehydrogenase, Chain A, domain 1"/>
    <property type="match status" value="1"/>
</dbReference>
<evidence type="ECO:0000313" key="5">
    <source>
        <dbReference type="Proteomes" id="UP000490535"/>
    </source>
</evidence>
<dbReference type="InterPro" id="IPR016163">
    <property type="entry name" value="Ald_DH_C"/>
</dbReference>
<evidence type="ECO:0000259" key="3">
    <source>
        <dbReference type="Pfam" id="PF00171"/>
    </source>
</evidence>
<dbReference type="EMBL" id="WNDP01000162">
    <property type="protein sequence ID" value="KAF1018766.1"/>
    <property type="molecule type" value="Genomic_DNA"/>
</dbReference>
<evidence type="ECO:0000256" key="1">
    <source>
        <dbReference type="ARBA" id="ARBA00009986"/>
    </source>
</evidence>
<comment type="caution">
    <text evidence="4">The sequence shown here is derived from an EMBL/GenBank/DDBJ whole genome shotgun (WGS) entry which is preliminary data.</text>
</comment>
<dbReference type="Gene3D" id="3.40.309.10">
    <property type="entry name" value="Aldehyde Dehydrogenase, Chain A, domain 2"/>
    <property type="match status" value="1"/>
</dbReference>
<dbReference type="InterPro" id="IPR016161">
    <property type="entry name" value="Ald_DH/histidinol_DH"/>
</dbReference>
<evidence type="ECO:0000256" key="2">
    <source>
        <dbReference type="ARBA" id="ARBA00023002"/>
    </source>
</evidence>
<protein>
    <submittedName>
        <fullName evidence="4">Lactaldehyde dehydrogenase</fullName>
    </submittedName>
</protein>
<name>A0A833UJS1_ACIBZ</name>
<dbReference type="PANTHER" id="PTHR43353">
    <property type="entry name" value="SUCCINATE-SEMIALDEHYDE DEHYDROGENASE, MITOCHONDRIAL"/>
    <property type="match status" value="1"/>
</dbReference>
<sequence length="144" mass="15966">MIHKVKQAIEQGAKVVTGGNIADLGQGYHYQPTVLINCNNSMNILHKEIFGPVLPIAIVDDLDQAIEYSNDCEYGLTSSIFSQNINSVMQACRELSFGETYVNREHFEAMQGFHAGVRKSGVGGADGKHGLYEYMHTHVVYMQN</sequence>
<dbReference type="InterPro" id="IPR016162">
    <property type="entry name" value="Ald_DH_N"/>
</dbReference>
<dbReference type="Pfam" id="PF00171">
    <property type="entry name" value="Aldedh"/>
    <property type="match status" value="1"/>
</dbReference>
<reference evidence="5" key="1">
    <citation type="journal article" date="2020" name="MBio">
        <title>Horizontal gene transfer to a defensive symbiont with a reduced genome amongst a multipartite beetle microbiome.</title>
        <authorList>
            <person name="Waterworth S.C."/>
            <person name="Florez L.V."/>
            <person name="Rees E.R."/>
            <person name="Hertweck C."/>
            <person name="Kaltenpoth M."/>
            <person name="Kwan J.C."/>
        </authorList>
    </citation>
    <scope>NUCLEOTIDE SEQUENCE [LARGE SCALE GENOMIC DNA]</scope>
</reference>
<dbReference type="InterPro" id="IPR050740">
    <property type="entry name" value="Aldehyde_DH_Superfamily"/>
</dbReference>
<dbReference type="AlphaFoldDB" id="A0A833UJS1"/>
<accession>A0A833UJS1</accession>